<proteinExistence type="predicted"/>
<dbReference type="EMBL" id="BSXT01003751">
    <property type="protein sequence ID" value="GMF55535.1"/>
    <property type="molecule type" value="Genomic_DNA"/>
</dbReference>
<sequence>MSLWGCKKTGGNALFVRNELEALFHVGSDADMVDGEEDEEASSSRRDGPSVGSRRPRENDPSLKRSRSGSDRPHADAGPFSSPRSEGDSISSGTVVSRTGPARDPWMPTPSEIHSRFGSTAPPIHELPPVRLAVGVETAGRRLGSGPPDSVDRLEAVERLQTAEFAALRQELVLLKAQLAQVSQTASNVPVDLGSKLVVVRTLFGALEQASAPSHQDEVTRVVRMASVTQHKMLGGGACWTYVQRLRFALLRQHGESPDEARSKQACFEVRYGMFS</sequence>
<feature type="compositionally biased region" description="Acidic residues" evidence="1">
    <location>
        <begin position="31"/>
        <end position="41"/>
    </location>
</feature>
<dbReference type="AlphaFoldDB" id="A0A9W6Y8J9"/>
<dbReference type="Proteomes" id="UP001165121">
    <property type="component" value="Unassembled WGS sequence"/>
</dbReference>
<name>A0A9W6Y8J9_9STRA</name>
<gene>
    <name evidence="2" type="ORF">Pfra01_002340800</name>
</gene>
<protein>
    <submittedName>
        <fullName evidence="2">Unnamed protein product</fullName>
    </submittedName>
</protein>
<comment type="caution">
    <text evidence="2">The sequence shown here is derived from an EMBL/GenBank/DDBJ whole genome shotgun (WGS) entry which is preliminary data.</text>
</comment>
<evidence type="ECO:0000313" key="3">
    <source>
        <dbReference type="Proteomes" id="UP001165121"/>
    </source>
</evidence>
<feature type="compositionally biased region" description="Polar residues" evidence="1">
    <location>
        <begin position="82"/>
        <end position="97"/>
    </location>
</feature>
<keyword evidence="3" id="KW-1185">Reference proteome</keyword>
<feature type="region of interest" description="Disordered" evidence="1">
    <location>
        <begin position="27"/>
        <end position="126"/>
    </location>
</feature>
<evidence type="ECO:0000313" key="2">
    <source>
        <dbReference type="EMBL" id="GMF55535.1"/>
    </source>
</evidence>
<evidence type="ECO:0000256" key="1">
    <source>
        <dbReference type="SAM" id="MobiDB-lite"/>
    </source>
</evidence>
<accession>A0A9W6Y8J9</accession>
<reference evidence="2" key="1">
    <citation type="submission" date="2023-04" db="EMBL/GenBank/DDBJ databases">
        <title>Phytophthora fragariaefolia NBRC 109709.</title>
        <authorList>
            <person name="Ichikawa N."/>
            <person name="Sato H."/>
            <person name="Tonouchi N."/>
        </authorList>
    </citation>
    <scope>NUCLEOTIDE SEQUENCE</scope>
    <source>
        <strain evidence="2">NBRC 109709</strain>
    </source>
</reference>
<feature type="compositionally biased region" description="Basic and acidic residues" evidence="1">
    <location>
        <begin position="55"/>
        <end position="75"/>
    </location>
</feature>
<organism evidence="2 3">
    <name type="scientific">Phytophthora fragariaefolia</name>
    <dbReference type="NCBI Taxonomy" id="1490495"/>
    <lineage>
        <taxon>Eukaryota</taxon>
        <taxon>Sar</taxon>
        <taxon>Stramenopiles</taxon>
        <taxon>Oomycota</taxon>
        <taxon>Peronosporomycetes</taxon>
        <taxon>Peronosporales</taxon>
        <taxon>Peronosporaceae</taxon>
        <taxon>Phytophthora</taxon>
    </lineage>
</organism>